<evidence type="ECO:0000256" key="1">
    <source>
        <dbReference type="SAM" id="Phobius"/>
    </source>
</evidence>
<feature type="transmembrane region" description="Helical" evidence="1">
    <location>
        <begin position="69"/>
        <end position="98"/>
    </location>
</feature>
<keyword evidence="1" id="KW-1133">Transmembrane helix</keyword>
<keyword evidence="1" id="KW-0812">Transmembrane</keyword>
<evidence type="ECO:0008006" key="4">
    <source>
        <dbReference type="Google" id="ProtNLM"/>
    </source>
</evidence>
<accession>A0A2G5PBQ7</accession>
<name>A0A2G5PBQ7_9MYCO</name>
<reference evidence="2 3" key="1">
    <citation type="journal article" date="2017" name="Infect. Genet. Evol.">
        <title>The new phylogeny of the genus Mycobacterium: The old and the news.</title>
        <authorList>
            <person name="Tortoli E."/>
            <person name="Fedrizzi T."/>
            <person name="Meehan C.J."/>
            <person name="Trovato A."/>
            <person name="Grottola A."/>
            <person name="Giacobazzi E."/>
            <person name="Serpini G.F."/>
            <person name="Tagliazucchi S."/>
            <person name="Fabio A."/>
            <person name="Bettua C."/>
            <person name="Bertorelli R."/>
            <person name="Frascaro F."/>
            <person name="De Sanctis V."/>
            <person name="Pecorari M."/>
            <person name="Jousson O."/>
            <person name="Segata N."/>
            <person name="Cirillo D.M."/>
        </authorList>
    </citation>
    <scope>NUCLEOTIDE SEQUENCE [LARGE SCALE GENOMIC DNA]</scope>
    <source>
        <strain evidence="2 3">CIP1034565</strain>
    </source>
</reference>
<proteinExistence type="predicted"/>
<dbReference type="EMBL" id="PDCN02000010">
    <property type="protein sequence ID" value="PIB75443.1"/>
    <property type="molecule type" value="Genomic_DNA"/>
</dbReference>
<organism evidence="2 3">
    <name type="scientific">Mycolicibacterium brumae</name>
    <dbReference type="NCBI Taxonomy" id="85968"/>
    <lineage>
        <taxon>Bacteria</taxon>
        <taxon>Bacillati</taxon>
        <taxon>Actinomycetota</taxon>
        <taxon>Actinomycetes</taxon>
        <taxon>Mycobacteriales</taxon>
        <taxon>Mycobacteriaceae</taxon>
        <taxon>Mycolicibacterium</taxon>
    </lineage>
</organism>
<dbReference type="OrthoDB" id="4422408at2"/>
<comment type="caution">
    <text evidence="2">The sequence shown here is derived from an EMBL/GenBank/DDBJ whole genome shotgun (WGS) entry which is preliminary data.</text>
</comment>
<gene>
    <name evidence="2" type="ORF">CQY22_009780</name>
</gene>
<dbReference type="AlphaFoldDB" id="A0A2G5PBQ7"/>
<protein>
    <recommendedName>
        <fullName evidence="4">Di-and tripeptidase</fullName>
    </recommendedName>
</protein>
<feature type="transmembrane region" description="Helical" evidence="1">
    <location>
        <begin position="104"/>
        <end position="122"/>
    </location>
</feature>
<dbReference type="STRING" id="85968.GCA_900073015_01013"/>
<keyword evidence="3" id="KW-1185">Reference proteome</keyword>
<dbReference type="Proteomes" id="UP000230551">
    <property type="component" value="Unassembled WGS sequence"/>
</dbReference>
<sequence length="259" mass="27035">MPDRNADSRSVDPVSSAENAGSSAKILSYLLETSSRLQGPAIRAYVARVRRKHPEATPADVIKRMRRMYLASVVGSGAAVGAAAILPGIGTLAALAAISGETLVFLEATTLYVLAVAEVHGVEPTDHRRRRALVLAVLAGGEDGKHAVANVIGSGRIQGGWLSEGAAAIPMAGVSQINSRAVRYFAKKWAVKRTAVAAGKLLPLGLGAVIGGIGNWLIGRKFTQNAEDAFGPAPTRWPGTLRALPELEAAHNSPVNRAE</sequence>
<evidence type="ECO:0000313" key="3">
    <source>
        <dbReference type="Proteomes" id="UP000230551"/>
    </source>
</evidence>
<keyword evidence="1" id="KW-0472">Membrane</keyword>
<evidence type="ECO:0000313" key="2">
    <source>
        <dbReference type="EMBL" id="PIB75443.1"/>
    </source>
</evidence>